<sequence>MNQHERWRHEGFPVYRHSVRCRSGMTVQIRLTHFAREGWNEDEWEIFSDMSQTLEDFSEDSWKTLGRLSEDSWKVFGKSSDVFCPKWYKRMMSSGVQAYLC</sequence>
<proteinExistence type="predicted"/>
<evidence type="ECO:0000313" key="1">
    <source>
        <dbReference type="EMBL" id="CDY49960.1"/>
    </source>
</evidence>
<keyword evidence="2" id="KW-1185">Reference proteome</keyword>
<dbReference type="Proteomes" id="UP000028999">
    <property type="component" value="Unassembled WGS sequence"/>
</dbReference>
<evidence type="ECO:0000313" key="2">
    <source>
        <dbReference type="Proteomes" id="UP000028999"/>
    </source>
</evidence>
<reference evidence="1 2" key="1">
    <citation type="journal article" date="2014" name="Science">
        <title>Plant genetics. Early allopolyploid evolution in the post-Neolithic Brassica napus oilseed genome.</title>
        <authorList>
            <person name="Chalhoub B."/>
            <person name="Denoeud F."/>
            <person name="Liu S."/>
            <person name="Parkin I.A."/>
            <person name="Tang H."/>
            <person name="Wang X."/>
            <person name="Chiquet J."/>
            <person name="Belcram H."/>
            <person name="Tong C."/>
            <person name="Samans B."/>
            <person name="Correa M."/>
            <person name="Da Silva C."/>
            <person name="Just J."/>
            <person name="Falentin C."/>
            <person name="Koh C.S."/>
            <person name="Le Clainche I."/>
            <person name="Bernard M."/>
            <person name="Bento P."/>
            <person name="Noel B."/>
            <person name="Labadie K."/>
            <person name="Alberti A."/>
            <person name="Charles M."/>
            <person name="Arnaud D."/>
            <person name="Guo H."/>
            <person name="Daviaud C."/>
            <person name="Alamery S."/>
            <person name="Jabbari K."/>
            <person name="Zhao M."/>
            <person name="Edger P.P."/>
            <person name="Chelaifa H."/>
            <person name="Tack D."/>
            <person name="Lassalle G."/>
            <person name="Mestiri I."/>
            <person name="Schnel N."/>
            <person name="Le Paslier M.C."/>
            <person name="Fan G."/>
            <person name="Renault V."/>
            <person name="Bayer P.E."/>
            <person name="Golicz A.A."/>
            <person name="Manoli S."/>
            <person name="Lee T.H."/>
            <person name="Thi V.H."/>
            <person name="Chalabi S."/>
            <person name="Hu Q."/>
            <person name="Fan C."/>
            <person name="Tollenaere R."/>
            <person name="Lu Y."/>
            <person name="Battail C."/>
            <person name="Shen J."/>
            <person name="Sidebottom C.H."/>
            <person name="Wang X."/>
            <person name="Canaguier A."/>
            <person name="Chauveau A."/>
            <person name="Berard A."/>
            <person name="Deniot G."/>
            <person name="Guan M."/>
            <person name="Liu Z."/>
            <person name="Sun F."/>
            <person name="Lim Y.P."/>
            <person name="Lyons E."/>
            <person name="Town C.D."/>
            <person name="Bancroft I."/>
            <person name="Wang X."/>
            <person name="Meng J."/>
            <person name="Ma J."/>
            <person name="Pires J.C."/>
            <person name="King G.J."/>
            <person name="Brunel D."/>
            <person name="Delourme R."/>
            <person name="Renard M."/>
            <person name="Aury J.M."/>
            <person name="Adams K.L."/>
            <person name="Batley J."/>
            <person name="Snowdon R.J."/>
            <person name="Tost J."/>
            <person name="Edwards D."/>
            <person name="Zhou Y."/>
            <person name="Hua W."/>
            <person name="Sharpe A.G."/>
            <person name="Paterson A.H."/>
            <person name="Guan C."/>
            <person name="Wincker P."/>
        </authorList>
    </citation>
    <scope>NUCLEOTIDE SEQUENCE [LARGE SCALE GENOMIC DNA]</scope>
    <source>
        <strain evidence="2">cv. Darmor-bzh</strain>
    </source>
</reference>
<name>A0A078IGA8_BRANA</name>
<dbReference type="PaxDb" id="3708-A0A078IGA8"/>
<dbReference type="Gramene" id="CDY49960">
    <property type="protein sequence ID" value="CDY49960"/>
    <property type="gene ID" value="GSBRNA2T00094147001"/>
</dbReference>
<gene>
    <name evidence="1" type="primary">BnaC08g10410D</name>
    <name evidence="1" type="ORF">GSBRNA2T00094147001</name>
</gene>
<accession>A0A078IGA8</accession>
<organism evidence="1 2">
    <name type="scientific">Brassica napus</name>
    <name type="common">Rape</name>
    <dbReference type="NCBI Taxonomy" id="3708"/>
    <lineage>
        <taxon>Eukaryota</taxon>
        <taxon>Viridiplantae</taxon>
        <taxon>Streptophyta</taxon>
        <taxon>Embryophyta</taxon>
        <taxon>Tracheophyta</taxon>
        <taxon>Spermatophyta</taxon>
        <taxon>Magnoliopsida</taxon>
        <taxon>eudicotyledons</taxon>
        <taxon>Gunneridae</taxon>
        <taxon>Pentapetalae</taxon>
        <taxon>rosids</taxon>
        <taxon>malvids</taxon>
        <taxon>Brassicales</taxon>
        <taxon>Brassicaceae</taxon>
        <taxon>Brassiceae</taxon>
        <taxon>Brassica</taxon>
    </lineage>
</organism>
<protein>
    <submittedName>
        <fullName evidence="1">BnaC08g10410D protein</fullName>
    </submittedName>
</protein>
<dbReference type="AlphaFoldDB" id="A0A078IGA8"/>
<dbReference type="EMBL" id="LK032871">
    <property type="protein sequence ID" value="CDY49960.1"/>
    <property type="molecule type" value="Genomic_DNA"/>
</dbReference>